<dbReference type="OrthoDB" id="9815686at2"/>
<evidence type="ECO:0000313" key="2">
    <source>
        <dbReference type="EMBL" id="ENZ82013.1"/>
    </source>
</evidence>
<dbReference type="Pfam" id="PF10067">
    <property type="entry name" value="DUF2306"/>
    <property type="match status" value="1"/>
</dbReference>
<feature type="transmembrane region" description="Helical" evidence="1">
    <location>
        <begin position="93"/>
        <end position="115"/>
    </location>
</feature>
<protein>
    <submittedName>
        <fullName evidence="2">Putative membrane protein</fullName>
    </submittedName>
</protein>
<proteinExistence type="predicted"/>
<dbReference type="Proteomes" id="UP000013063">
    <property type="component" value="Unassembled WGS sequence"/>
</dbReference>
<dbReference type="InterPro" id="IPR018750">
    <property type="entry name" value="DUF2306_membrane"/>
</dbReference>
<feature type="transmembrane region" description="Helical" evidence="1">
    <location>
        <begin position="21"/>
        <end position="39"/>
    </location>
</feature>
<name>R0E952_CAUVI</name>
<keyword evidence="1" id="KW-0472">Membrane</keyword>
<dbReference type="RefSeq" id="WP_004619236.1">
    <property type="nucleotide sequence ID" value="NZ_APMP01000010.1"/>
</dbReference>
<keyword evidence="1" id="KW-0812">Transmembrane</keyword>
<dbReference type="eggNOG" id="COG5395">
    <property type="taxonomic scope" value="Bacteria"/>
</dbReference>
<dbReference type="AlphaFoldDB" id="R0E952"/>
<reference evidence="2 3" key="1">
    <citation type="journal article" date="2013" name="Genome Announc.">
        <title>Draft Genome Sequence for Caulobacter sp. Strain OR37, a Bacterium Tolerant to Heavy Metals.</title>
        <authorList>
            <person name="Utturkar S.M."/>
            <person name="Bollmann A."/>
            <person name="Brzoska R.M."/>
            <person name="Klingeman D.M."/>
            <person name="Epstein S.E."/>
            <person name="Palumbo A.V."/>
            <person name="Brown S.D."/>
        </authorList>
    </citation>
    <scope>NUCLEOTIDE SEQUENCE [LARGE SCALE GENOMIC DNA]</scope>
    <source>
        <strain evidence="2 3">OR37</strain>
    </source>
</reference>
<evidence type="ECO:0000313" key="3">
    <source>
        <dbReference type="Proteomes" id="UP000013063"/>
    </source>
</evidence>
<accession>R0E952</accession>
<dbReference type="EMBL" id="APMP01000010">
    <property type="protein sequence ID" value="ENZ82013.1"/>
    <property type="molecule type" value="Genomic_DNA"/>
</dbReference>
<feature type="transmembrane region" description="Helical" evidence="1">
    <location>
        <begin position="153"/>
        <end position="179"/>
    </location>
</feature>
<feature type="transmembrane region" description="Helical" evidence="1">
    <location>
        <begin position="121"/>
        <end position="141"/>
    </location>
</feature>
<organism evidence="2 3">
    <name type="scientific">Caulobacter vibrioides OR37</name>
    <dbReference type="NCBI Taxonomy" id="1292034"/>
    <lineage>
        <taxon>Bacteria</taxon>
        <taxon>Pseudomonadati</taxon>
        <taxon>Pseudomonadota</taxon>
        <taxon>Alphaproteobacteria</taxon>
        <taxon>Caulobacterales</taxon>
        <taxon>Caulobacteraceae</taxon>
        <taxon>Caulobacter</taxon>
    </lineage>
</organism>
<dbReference type="STRING" id="1292034.OR37_02057"/>
<feature type="transmembrane region" description="Helical" evidence="1">
    <location>
        <begin position="59"/>
        <end position="81"/>
    </location>
</feature>
<sequence length="181" mass="19227" precursor="true">MAEQGKSMSQDARWIGVRMGLIGAVTASVIVAVIAPRFAGHAAALSFHPHAPDLDKIAQASLVIRIHLFSALTALMIGAVLMMRVKGTAAHKLLGWTWVLAMGATAVSSLFIRAVNPGHFSFIHLLSGWVIVGLPGAVYAIKRGKVAAHRRAMTGMFVGGLLLAGLFTFIPGRLMWAVFFG</sequence>
<keyword evidence="1" id="KW-1133">Transmembrane helix</keyword>
<evidence type="ECO:0000256" key="1">
    <source>
        <dbReference type="SAM" id="Phobius"/>
    </source>
</evidence>
<dbReference type="PATRIC" id="fig|1292034.3.peg.2043"/>
<keyword evidence="3" id="KW-1185">Reference proteome</keyword>
<gene>
    <name evidence="2" type="ORF">OR37_02057</name>
</gene>
<comment type="caution">
    <text evidence="2">The sequence shown here is derived from an EMBL/GenBank/DDBJ whole genome shotgun (WGS) entry which is preliminary data.</text>
</comment>